<evidence type="ECO:0000313" key="2">
    <source>
        <dbReference type="EMBL" id="CAF4156124.1"/>
    </source>
</evidence>
<dbReference type="SUPFAM" id="SSF81321">
    <property type="entry name" value="Family A G protein-coupled receptor-like"/>
    <property type="match status" value="1"/>
</dbReference>
<dbReference type="CDD" id="cd00637">
    <property type="entry name" value="7tm_classA_rhodopsin-like"/>
    <property type="match status" value="1"/>
</dbReference>
<gene>
    <name evidence="2" type="ORF">OKA104_LOCUS38525</name>
</gene>
<evidence type="ECO:0000256" key="1">
    <source>
        <dbReference type="SAM" id="Phobius"/>
    </source>
</evidence>
<dbReference type="EMBL" id="CAJOAY010007010">
    <property type="protein sequence ID" value="CAF4156124.1"/>
    <property type="molecule type" value="Genomic_DNA"/>
</dbReference>
<dbReference type="Gene3D" id="1.20.1070.10">
    <property type="entry name" value="Rhodopsin 7-helix transmembrane proteins"/>
    <property type="match status" value="1"/>
</dbReference>
<keyword evidence="1" id="KW-0472">Membrane</keyword>
<accession>A0A819YZR4</accession>
<feature type="transmembrane region" description="Helical" evidence="1">
    <location>
        <begin position="111"/>
        <end position="132"/>
    </location>
</feature>
<dbReference type="Proteomes" id="UP000663881">
    <property type="component" value="Unassembled WGS sequence"/>
</dbReference>
<proteinExistence type="predicted"/>
<feature type="transmembrane region" description="Helical" evidence="1">
    <location>
        <begin position="152"/>
        <end position="176"/>
    </location>
</feature>
<sequence length="193" mass="21728">KNEDIIDDITEQMKISNDINHLNTADFDLENELNILNSEIFKESMIQINLPNTHSKKIQISSTNDVDKQLAELQCQFTSWNKISIFGIICAMTFIVIVASHRQFHTLTIMLALNSAIAGIIVNVTCCCQAIYQLTSDGNDKLCSFRGFLLHAGAGLLYQTLCVQALHRLFVVVFATRRYLRSTKVMASITIIQ</sequence>
<protein>
    <submittedName>
        <fullName evidence="2">Uncharacterized protein</fullName>
    </submittedName>
</protein>
<keyword evidence="1" id="KW-0812">Transmembrane</keyword>
<feature type="non-terminal residue" evidence="2">
    <location>
        <position position="1"/>
    </location>
</feature>
<organism evidence="2 3">
    <name type="scientific">Adineta steineri</name>
    <dbReference type="NCBI Taxonomy" id="433720"/>
    <lineage>
        <taxon>Eukaryota</taxon>
        <taxon>Metazoa</taxon>
        <taxon>Spiralia</taxon>
        <taxon>Gnathifera</taxon>
        <taxon>Rotifera</taxon>
        <taxon>Eurotatoria</taxon>
        <taxon>Bdelloidea</taxon>
        <taxon>Adinetida</taxon>
        <taxon>Adinetidae</taxon>
        <taxon>Adineta</taxon>
    </lineage>
</organism>
<name>A0A819YZR4_9BILA</name>
<comment type="caution">
    <text evidence="2">The sequence shown here is derived from an EMBL/GenBank/DDBJ whole genome shotgun (WGS) entry which is preliminary data.</text>
</comment>
<evidence type="ECO:0000313" key="3">
    <source>
        <dbReference type="Proteomes" id="UP000663881"/>
    </source>
</evidence>
<reference evidence="2" key="1">
    <citation type="submission" date="2021-02" db="EMBL/GenBank/DDBJ databases">
        <authorList>
            <person name="Nowell W R."/>
        </authorList>
    </citation>
    <scope>NUCLEOTIDE SEQUENCE</scope>
</reference>
<feature type="transmembrane region" description="Helical" evidence="1">
    <location>
        <begin position="83"/>
        <end position="99"/>
    </location>
</feature>
<dbReference type="AlphaFoldDB" id="A0A819YZR4"/>
<keyword evidence="1" id="KW-1133">Transmembrane helix</keyword>